<keyword evidence="5" id="KW-0808">Transferase</keyword>
<keyword evidence="8 10" id="KW-1133">Transmembrane helix</keyword>
<reference evidence="14 15" key="1">
    <citation type="submission" date="2019-01" db="EMBL/GenBank/DDBJ databases">
        <title>Sequencing of cultivated peanut Arachis hypogaea provides insights into genome evolution and oil improvement.</title>
        <authorList>
            <person name="Chen X."/>
        </authorList>
    </citation>
    <scope>NUCLEOTIDE SEQUENCE [LARGE SCALE GENOMIC DNA]</scope>
    <source>
        <strain evidence="15">cv. Fuhuasheng</strain>
        <tissue evidence="14">Leaves</tissue>
    </source>
</reference>
<evidence type="ECO:0000256" key="9">
    <source>
        <dbReference type="ARBA" id="ARBA00023136"/>
    </source>
</evidence>
<accession>A0A445EK13</accession>
<dbReference type="Gramene" id="arahy.Tifrunner.gnm2.ann2.Ah01g412700.1">
    <property type="protein sequence ID" value="arahy.Tifrunner.gnm2.ann2.Ah01g412700.1-CDS-1"/>
    <property type="gene ID" value="arahy.Tifrunner.gnm2.ann2.Ah01g412700"/>
</dbReference>
<feature type="transmembrane region" description="Helical" evidence="10">
    <location>
        <begin position="765"/>
        <end position="783"/>
    </location>
</feature>
<proteinExistence type="predicted"/>
<evidence type="ECO:0000256" key="3">
    <source>
        <dbReference type="ARBA" id="ARBA00004906"/>
    </source>
</evidence>
<keyword evidence="9 10" id="KW-0472">Membrane</keyword>
<evidence type="ECO:0000256" key="10">
    <source>
        <dbReference type="SAM" id="Phobius"/>
    </source>
</evidence>
<dbReference type="Pfam" id="PF11145">
    <property type="entry name" value="DUF2921"/>
    <property type="match status" value="2"/>
</dbReference>
<feature type="domain" description="DUF2921" evidence="13">
    <location>
        <begin position="597"/>
        <end position="672"/>
    </location>
</feature>
<feature type="transmembrane region" description="Helical" evidence="10">
    <location>
        <begin position="880"/>
        <end position="900"/>
    </location>
</feature>
<evidence type="ECO:0000256" key="7">
    <source>
        <dbReference type="ARBA" id="ARBA00022786"/>
    </source>
</evidence>
<evidence type="ECO:0000313" key="15">
    <source>
        <dbReference type="Proteomes" id="UP000289738"/>
    </source>
</evidence>
<keyword evidence="15" id="KW-1185">Reference proteome</keyword>
<dbReference type="PANTHER" id="PTHR33389:SF20">
    <property type="match status" value="1"/>
</dbReference>
<dbReference type="InterPro" id="IPR021319">
    <property type="entry name" value="DUF2921"/>
</dbReference>
<feature type="transmembrane region" description="Helical" evidence="10">
    <location>
        <begin position="725"/>
        <end position="745"/>
    </location>
</feature>
<evidence type="ECO:0000256" key="8">
    <source>
        <dbReference type="ARBA" id="ARBA00022989"/>
    </source>
</evidence>
<evidence type="ECO:0000259" key="13">
    <source>
        <dbReference type="Pfam" id="PF25333"/>
    </source>
</evidence>
<feature type="transmembrane region" description="Helical" evidence="10">
    <location>
        <begin position="695"/>
        <end position="713"/>
    </location>
</feature>
<organism evidence="14 15">
    <name type="scientific">Arachis hypogaea</name>
    <name type="common">Peanut</name>
    <dbReference type="NCBI Taxonomy" id="3818"/>
    <lineage>
        <taxon>Eukaryota</taxon>
        <taxon>Viridiplantae</taxon>
        <taxon>Streptophyta</taxon>
        <taxon>Embryophyta</taxon>
        <taxon>Tracheophyta</taxon>
        <taxon>Spermatophyta</taxon>
        <taxon>Magnoliopsida</taxon>
        <taxon>eudicotyledons</taxon>
        <taxon>Gunneridae</taxon>
        <taxon>Pentapetalae</taxon>
        <taxon>rosids</taxon>
        <taxon>fabids</taxon>
        <taxon>Fabales</taxon>
        <taxon>Fabaceae</taxon>
        <taxon>Papilionoideae</taxon>
        <taxon>50 kb inversion clade</taxon>
        <taxon>dalbergioids sensu lato</taxon>
        <taxon>Dalbergieae</taxon>
        <taxon>Pterocarpus clade</taxon>
        <taxon>Arachis</taxon>
    </lineage>
</organism>
<comment type="catalytic activity">
    <reaction evidence="1">
        <text>S-ubiquitinyl-[E2 ubiquitin-conjugating enzyme]-L-cysteine + [acceptor protein]-L-lysine = [E2 ubiquitin-conjugating enzyme]-L-cysteine + N(6)-ubiquitinyl-[acceptor protein]-L-lysine.</text>
        <dbReference type="EC" id="2.3.2.27"/>
    </reaction>
</comment>
<gene>
    <name evidence="14" type="ORF">Ahy_A01g000390</name>
</gene>
<evidence type="ECO:0000256" key="2">
    <source>
        <dbReference type="ARBA" id="ARBA00004127"/>
    </source>
</evidence>
<feature type="transmembrane region" description="Helical" evidence="10">
    <location>
        <begin position="839"/>
        <end position="856"/>
    </location>
</feature>
<sequence length="912" mass="104090">MHMEISVRNLLAVANLFVILSLSASCDDNLDDSSEIFTYYGRIAEIEKHCSSYLSLASKLSADANRGSRIKRELSFTNGDWEQEDGNATLMPFSQSKSFEDSLTLKLVSFKVVDVSSVPHFENTVSLGGIMSIGISDEGSYFPSHKYFSFTKRPGLSVLKIAFEGVYLQSNENGNEHLMCLLGNTTLPVPIPEPFNYDYNGHLLDYTLLQDDQILLVLRYPPTFNLTSRVMRGEMRSLNQEGSLAYFDNVHISSQLNHHFTYQFSSELKSRSCDLYPYQQELTTYGAKSFDSGFSFCRFLRQVIERPFDILQNYNDRHVAGKLGPFQLGKEFSSNWTHQNFRLLFQNLICEEETSNNIVQTTRVSAVLRAFPASFPIFAWQGRTGLSGLTLSAEGTWDSLTRKLCMTGCVNSVLDSEECNYQVSLHFPNVFSIKQRSVLLGSIYSIKNETNTSFLPLLFDSLRGPSDLKSLGLYNNPYYNYSKVELAAANKKKSPPSKLFTFIKKFLKYPTLVDGLDLHAQLNFLSNKLNFHGCAVHHQSMRNQKSRVDIQMEVLSLDTSYQHETTEPEEKNLINISLHLAFSEGYLVESEVLYPYFLEGVYDPLAGDMHLSGCRKVSPNDKSSFEPGLDCMVEVKVQYPSESTRWLMYPSVEMTITSQRSEEDALHFRTITLKTVRISYNEHEQDYALMKTFEGVLRLLISLAAVAIIRSQLRYMNSNDSCIAYISHGTLALLMFGYGAELIMATEILFESNQDSIRNLPYELQTPRILLLLVSLLLTIKQYQKVSEAKHMPNGYYFVPAMSVIMKTLALKMQDLFLMPQVIENMACSSQVRPLRKTYYFGLTLLRLVIHFYYYIRDPCPFNYDGGDALIYNQVGSVLFYIYDIMIPIIMILLASVVYIQQSWNYLKPRHP</sequence>
<evidence type="ECO:0000259" key="12">
    <source>
        <dbReference type="Pfam" id="PF11145"/>
    </source>
</evidence>
<evidence type="ECO:0000256" key="11">
    <source>
        <dbReference type="SAM" id="SignalP"/>
    </source>
</evidence>
<feature type="signal peptide" evidence="11">
    <location>
        <begin position="1"/>
        <end position="25"/>
    </location>
</feature>
<feature type="domain" description="DUF2921" evidence="13">
    <location>
        <begin position="269"/>
        <end position="454"/>
    </location>
</feature>
<dbReference type="Proteomes" id="UP000289738">
    <property type="component" value="Chromosome A01"/>
</dbReference>
<keyword evidence="11" id="KW-0732">Signal</keyword>
<evidence type="ECO:0000256" key="5">
    <source>
        <dbReference type="ARBA" id="ARBA00022679"/>
    </source>
</evidence>
<dbReference type="GO" id="GO:0061630">
    <property type="term" value="F:ubiquitin protein ligase activity"/>
    <property type="evidence" value="ECO:0007669"/>
    <property type="project" value="UniProtKB-EC"/>
</dbReference>
<evidence type="ECO:0000256" key="4">
    <source>
        <dbReference type="ARBA" id="ARBA00012483"/>
    </source>
</evidence>
<keyword evidence="6 10" id="KW-0812">Transmembrane</keyword>
<dbReference type="AlphaFoldDB" id="A0A445EK13"/>
<dbReference type="Pfam" id="PF25333">
    <property type="entry name" value="DUF2921_N"/>
    <property type="match status" value="3"/>
</dbReference>
<dbReference type="EMBL" id="SDMP01000001">
    <property type="protein sequence ID" value="RYR75809.1"/>
    <property type="molecule type" value="Genomic_DNA"/>
</dbReference>
<protein>
    <recommendedName>
        <fullName evidence="4">RING-type E3 ubiquitin transferase</fullName>
        <ecNumber evidence="4">2.3.2.27</ecNumber>
    </recommendedName>
</protein>
<feature type="domain" description="SWEET-like" evidence="12">
    <location>
        <begin position="687"/>
        <end position="791"/>
    </location>
</feature>
<comment type="caution">
    <text evidence="14">The sequence shown here is derived from an EMBL/GenBank/DDBJ whole genome shotgun (WGS) entry which is preliminary data.</text>
</comment>
<name>A0A445EK13_ARAHY</name>
<comment type="pathway">
    <text evidence="3">Protein modification; protein ubiquitination.</text>
</comment>
<keyword evidence="7" id="KW-0833">Ubl conjugation pathway</keyword>
<dbReference type="GO" id="GO:0012505">
    <property type="term" value="C:endomembrane system"/>
    <property type="evidence" value="ECO:0007669"/>
    <property type="project" value="UniProtKB-SubCell"/>
</dbReference>
<dbReference type="PANTHER" id="PTHR33389">
    <property type="entry name" value="FAMILY PROTEIN, PUTATIVE (DUF2921)-RELATED"/>
    <property type="match status" value="1"/>
</dbReference>
<evidence type="ECO:0000256" key="6">
    <source>
        <dbReference type="ARBA" id="ARBA00022692"/>
    </source>
</evidence>
<dbReference type="STRING" id="3818.A0A445EK13"/>
<feature type="domain" description="DUF2921" evidence="13">
    <location>
        <begin position="47"/>
        <end position="250"/>
    </location>
</feature>
<evidence type="ECO:0000256" key="1">
    <source>
        <dbReference type="ARBA" id="ARBA00000900"/>
    </source>
</evidence>
<feature type="chain" id="PRO_5019217472" description="RING-type E3 ubiquitin transferase" evidence="11">
    <location>
        <begin position="26"/>
        <end position="912"/>
    </location>
</feature>
<comment type="subcellular location">
    <subcellularLocation>
        <location evidence="2">Endomembrane system</location>
        <topology evidence="2">Multi-pass membrane protein</topology>
    </subcellularLocation>
</comment>
<feature type="domain" description="SWEET-like" evidence="12">
    <location>
        <begin position="809"/>
        <end position="905"/>
    </location>
</feature>
<dbReference type="InterPro" id="IPR057425">
    <property type="entry name" value="DUF2921_N"/>
</dbReference>
<evidence type="ECO:0000313" key="14">
    <source>
        <dbReference type="EMBL" id="RYR75809.1"/>
    </source>
</evidence>
<dbReference type="EC" id="2.3.2.27" evidence="4"/>